<dbReference type="InterPro" id="IPR059102">
    <property type="entry name" value="PHD_PHF7/G2E3-like"/>
</dbReference>
<dbReference type="CDD" id="cd15669">
    <property type="entry name" value="ePHD_PHF7_G2E3_like"/>
    <property type="match status" value="1"/>
</dbReference>
<dbReference type="PANTHER" id="PTHR12420">
    <property type="entry name" value="PHD FINGER PROTEIN"/>
    <property type="match status" value="1"/>
</dbReference>
<feature type="compositionally biased region" description="Gly residues" evidence="10">
    <location>
        <begin position="352"/>
        <end position="369"/>
    </location>
</feature>
<dbReference type="InterPro" id="IPR001965">
    <property type="entry name" value="Znf_PHD"/>
</dbReference>
<keyword evidence="7" id="KW-0862">Zinc</keyword>
<feature type="domain" description="PHD-type" evidence="12">
    <location>
        <begin position="73"/>
        <end position="185"/>
    </location>
</feature>
<dbReference type="SMART" id="SM00249">
    <property type="entry name" value="PHD"/>
    <property type="match status" value="3"/>
</dbReference>
<evidence type="ECO:0000256" key="8">
    <source>
        <dbReference type="ARBA" id="ARBA00023242"/>
    </source>
</evidence>
<keyword evidence="14" id="KW-1185">Reference proteome</keyword>
<name>A0A8C8ABK9_9STRI</name>
<feature type="region of interest" description="Disordered" evidence="10">
    <location>
        <begin position="36"/>
        <end position="59"/>
    </location>
</feature>
<keyword evidence="4" id="KW-0479">Metal-binding</keyword>
<dbReference type="InterPro" id="IPR034732">
    <property type="entry name" value="EPHD"/>
</dbReference>
<dbReference type="Ensembl" id="ENSOSUT00000003140.1">
    <property type="protein sequence ID" value="ENSOSUP00000003060.1"/>
    <property type="gene ID" value="ENSOSUG00000002152.1"/>
</dbReference>
<reference evidence="13" key="1">
    <citation type="submission" date="2025-08" db="UniProtKB">
        <authorList>
            <consortium name="Ensembl"/>
        </authorList>
    </citation>
    <scope>IDENTIFICATION</scope>
</reference>
<sequence>MAVGQGPSFPQRPGLGSGRLLGHPCLRCPFLATAPSPAHQPTRDRASPRGQSLRDATPAPQRCSFPVAFALSPPACMLCGRAAADPDICGHKIQQRGLCAHVFCLVSAPGQPLEDVGLMGFLPEDIRRTIERAAQKQCFVCGKSGAAITCRQEGCDRSFHLPCAAEGECVTQFFFQYRSFCGEHSPEQAVEAAPEKDTTCLLCLDVVGDRKSYGTMVCPACKHAWFHRGCIQGQAVRDGIPCFRCPLCRDKGAFSSEMLSMGIRIPFRSDPHTYDDLSERHSRCDACECLCPGGREQAEAQGPWQLLLCCSCAAEGTHRRCSRLRASTASWECNSCAGLGTGKRRCTRVGAPGLGPGPRQGLSAPGGLGAPLWPERPEGPCP</sequence>
<evidence type="ECO:0008006" key="15">
    <source>
        <dbReference type="Google" id="ProtNLM"/>
    </source>
</evidence>
<evidence type="ECO:0000313" key="14">
    <source>
        <dbReference type="Proteomes" id="UP000694552"/>
    </source>
</evidence>
<evidence type="ECO:0000256" key="2">
    <source>
        <dbReference type="ARBA" id="ARBA00004906"/>
    </source>
</evidence>
<evidence type="ECO:0000256" key="1">
    <source>
        <dbReference type="ARBA" id="ARBA00004123"/>
    </source>
</evidence>
<dbReference type="PANTHER" id="PTHR12420:SF47">
    <property type="entry name" value="PHD FINGER PROTEIN 7"/>
    <property type="match status" value="1"/>
</dbReference>
<evidence type="ECO:0000256" key="7">
    <source>
        <dbReference type="ARBA" id="ARBA00022833"/>
    </source>
</evidence>
<organism evidence="13 14">
    <name type="scientific">Otus sunia</name>
    <name type="common">Oriental scops-owl</name>
    <dbReference type="NCBI Taxonomy" id="257818"/>
    <lineage>
        <taxon>Eukaryota</taxon>
        <taxon>Metazoa</taxon>
        <taxon>Chordata</taxon>
        <taxon>Craniata</taxon>
        <taxon>Vertebrata</taxon>
        <taxon>Euteleostomi</taxon>
        <taxon>Archelosauria</taxon>
        <taxon>Archosauria</taxon>
        <taxon>Dinosauria</taxon>
        <taxon>Saurischia</taxon>
        <taxon>Theropoda</taxon>
        <taxon>Coelurosauria</taxon>
        <taxon>Aves</taxon>
        <taxon>Neognathae</taxon>
        <taxon>Neoaves</taxon>
        <taxon>Telluraves</taxon>
        <taxon>Strigiformes</taxon>
        <taxon>Strigidae</taxon>
        <taxon>Otus</taxon>
    </lineage>
</organism>
<keyword evidence="5 9" id="KW-0863">Zinc-finger</keyword>
<dbReference type="GO" id="GO:0005634">
    <property type="term" value="C:nucleus"/>
    <property type="evidence" value="ECO:0007669"/>
    <property type="project" value="TreeGrafter"/>
</dbReference>
<evidence type="ECO:0000256" key="9">
    <source>
        <dbReference type="PROSITE-ProRule" id="PRU00175"/>
    </source>
</evidence>
<comment type="subcellular location">
    <subcellularLocation>
        <location evidence="1">Nucleus</location>
    </subcellularLocation>
</comment>
<feature type="domain" description="RING-type" evidence="11">
    <location>
        <begin position="200"/>
        <end position="249"/>
    </location>
</feature>
<dbReference type="InterPro" id="IPR042013">
    <property type="entry name" value="PHF7/G2E3_ePHD"/>
</dbReference>
<dbReference type="PROSITE" id="PS51805">
    <property type="entry name" value="EPHD"/>
    <property type="match status" value="1"/>
</dbReference>
<proteinExistence type="predicted"/>
<dbReference type="Pfam" id="PF26054">
    <property type="entry name" value="PHD_G2E3"/>
    <property type="match status" value="1"/>
</dbReference>
<feature type="region of interest" description="Disordered" evidence="10">
    <location>
        <begin position="349"/>
        <end position="382"/>
    </location>
</feature>
<dbReference type="InterPro" id="IPR013083">
    <property type="entry name" value="Znf_RING/FYVE/PHD"/>
</dbReference>
<evidence type="ECO:0000313" key="13">
    <source>
        <dbReference type="Ensembl" id="ENSOSUP00000003060.1"/>
    </source>
</evidence>
<dbReference type="PROSITE" id="PS50089">
    <property type="entry name" value="ZF_RING_2"/>
    <property type="match status" value="1"/>
</dbReference>
<dbReference type="Proteomes" id="UP000694552">
    <property type="component" value="Unplaced"/>
</dbReference>
<keyword evidence="8" id="KW-0539">Nucleus</keyword>
<evidence type="ECO:0000256" key="5">
    <source>
        <dbReference type="ARBA" id="ARBA00022771"/>
    </source>
</evidence>
<evidence type="ECO:0000256" key="3">
    <source>
        <dbReference type="ARBA" id="ARBA00022679"/>
    </source>
</evidence>
<dbReference type="Gene3D" id="3.30.40.10">
    <property type="entry name" value="Zinc/RING finger domain, C3HC4 (zinc finger)"/>
    <property type="match status" value="2"/>
</dbReference>
<evidence type="ECO:0000259" key="11">
    <source>
        <dbReference type="PROSITE" id="PS50089"/>
    </source>
</evidence>
<evidence type="ECO:0000256" key="4">
    <source>
        <dbReference type="ARBA" id="ARBA00022723"/>
    </source>
</evidence>
<dbReference type="GO" id="GO:0008270">
    <property type="term" value="F:zinc ion binding"/>
    <property type="evidence" value="ECO:0007669"/>
    <property type="project" value="UniProtKB-KW"/>
</dbReference>
<dbReference type="InterPro" id="IPR051188">
    <property type="entry name" value="PHD-type_Zinc_Finger"/>
</dbReference>
<reference evidence="13" key="2">
    <citation type="submission" date="2025-09" db="UniProtKB">
        <authorList>
            <consortium name="Ensembl"/>
        </authorList>
    </citation>
    <scope>IDENTIFICATION</scope>
</reference>
<keyword evidence="6" id="KW-0833">Ubl conjugation pathway</keyword>
<keyword evidence="3" id="KW-0808">Transferase</keyword>
<dbReference type="InterPro" id="IPR011011">
    <property type="entry name" value="Znf_FYVE_PHD"/>
</dbReference>
<dbReference type="SMART" id="SM00184">
    <property type="entry name" value="RING"/>
    <property type="match status" value="2"/>
</dbReference>
<dbReference type="AlphaFoldDB" id="A0A8C8ABK9"/>
<dbReference type="SUPFAM" id="SSF57850">
    <property type="entry name" value="RING/U-box"/>
    <property type="match status" value="1"/>
</dbReference>
<dbReference type="SUPFAM" id="SSF57903">
    <property type="entry name" value="FYVE/PHD zinc finger"/>
    <property type="match status" value="1"/>
</dbReference>
<evidence type="ECO:0000259" key="12">
    <source>
        <dbReference type="PROSITE" id="PS51805"/>
    </source>
</evidence>
<dbReference type="Pfam" id="PF13771">
    <property type="entry name" value="zf-HC5HC2H"/>
    <property type="match status" value="1"/>
</dbReference>
<comment type="pathway">
    <text evidence="2">Protein modification; protein ubiquitination.</text>
</comment>
<dbReference type="InterPro" id="IPR001841">
    <property type="entry name" value="Znf_RING"/>
</dbReference>
<protein>
    <recommendedName>
        <fullName evidence="15">PHD finger protein 7</fullName>
    </recommendedName>
</protein>
<evidence type="ECO:0000256" key="6">
    <source>
        <dbReference type="ARBA" id="ARBA00022786"/>
    </source>
</evidence>
<evidence type="ECO:0000256" key="10">
    <source>
        <dbReference type="SAM" id="MobiDB-lite"/>
    </source>
</evidence>
<accession>A0A8C8ABK9</accession>